<feature type="transmembrane region" description="Helical" evidence="5">
    <location>
        <begin position="85"/>
        <end position="107"/>
    </location>
</feature>
<accession>A0A1H0PNG4</accession>
<feature type="domain" description="O-antigen ligase-related" evidence="6">
    <location>
        <begin position="205"/>
        <end position="365"/>
    </location>
</feature>
<feature type="transmembrane region" description="Helical" evidence="5">
    <location>
        <begin position="30"/>
        <end position="47"/>
    </location>
</feature>
<evidence type="ECO:0000256" key="1">
    <source>
        <dbReference type="ARBA" id="ARBA00004141"/>
    </source>
</evidence>
<keyword evidence="8" id="KW-1185">Reference proteome</keyword>
<dbReference type="InterPro" id="IPR051533">
    <property type="entry name" value="WaaL-like"/>
</dbReference>
<evidence type="ECO:0000313" key="7">
    <source>
        <dbReference type="EMBL" id="SDP06573.1"/>
    </source>
</evidence>
<dbReference type="STRING" id="94869.SAMN04488529_1026"/>
<feature type="transmembrane region" description="Helical" evidence="5">
    <location>
        <begin position="173"/>
        <end position="191"/>
    </location>
</feature>
<feature type="transmembrane region" description="Helical" evidence="5">
    <location>
        <begin position="59"/>
        <end position="79"/>
    </location>
</feature>
<dbReference type="Proteomes" id="UP000198597">
    <property type="component" value="Unassembled WGS sequence"/>
</dbReference>
<reference evidence="7 8" key="1">
    <citation type="submission" date="2016-10" db="EMBL/GenBank/DDBJ databases">
        <authorList>
            <person name="de Groot N.N."/>
        </authorList>
    </citation>
    <scope>NUCLEOTIDE SEQUENCE [LARGE SCALE GENOMIC DNA]</scope>
    <source>
        <strain evidence="7 8">DSM 12272</strain>
    </source>
</reference>
<gene>
    <name evidence="7" type="ORF">SAMN04488529_1026</name>
</gene>
<dbReference type="GO" id="GO:0016020">
    <property type="term" value="C:membrane"/>
    <property type="evidence" value="ECO:0007669"/>
    <property type="project" value="UniProtKB-SubCell"/>
</dbReference>
<feature type="transmembrane region" description="Helical" evidence="5">
    <location>
        <begin position="357"/>
        <end position="374"/>
    </location>
</feature>
<dbReference type="OrthoDB" id="2596955at2"/>
<dbReference type="AlphaFoldDB" id="A0A1H0PNG4"/>
<name>A0A1H0PNG4_9CLOT</name>
<evidence type="ECO:0000256" key="5">
    <source>
        <dbReference type="SAM" id="Phobius"/>
    </source>
</evidence>
<keyword evidence="4 5" id="KW-0472">Membrane</keyword>
<feature type="transmembrane region" description="Helical" evidence="5">
    <location>
        <begin position="380"/>
        <end position="411"/>
    </location>
</feature>
<evidence type="ECO:0000313" key="8">
    <source>
        <dbReference type="Proteomes" id="UP000198597"/>
    </source>
</evidence>
<feature type="transmembrane region" description="Helical" evidence="5">
    <location>
        <begin position="203"/>
        <end position="233"/>
    </location>
</feature>
<dbReference type="InterPro" id="IPR007016">
    <property type="entry name" value="O-antigen_ligase-rel_domated"/>
</dbReference>
<sequence>MINKILIYLSMFFLFYDSFPFQKIGLGSSKPLSLAFLGIYFVLNIMSIINNKYKNQEKLIFLILIIFNLISITKGVLIYKQPENAFKFLNEIISFIVIYCSLKDIFIKRKVKMEKNIRIILYGYTFNTFFGIIQLIYGLSKNQSILKFFDIFLNSTNHIENGRIQFLFGEPSFISTHITIIIMPIIIYCIINKIKINKIIQFSILVMLILSLKANSLRVIVDIVVAITIISIINSKKNIKLSLILVPIIIILTTMIPSIVRANSDNLLVMRISNILNKSSAITDNSLWARRDYTLVGINALKKKPITGYGGGYYILNYRDSIEEVDPYYYNNYELLRNYDAEYLNSINMYARFSSEFGLIGIIAICIFIIHMILTVKNKFYISIFILILYNWVQNDSLILITNMFWIVYLINYKKIEERGNINENNSFIN</sequence>
<dbReference type="Pfam" id="PF04932">
    <property type="entry name" value="Wzy_C"/>
    <property type="match status" value="1"/>
</dbReference>
<organism evidence="7 8">
    <name type="scientific">Clostridium gasigenes</name>
    <dbReference type="NCBI Taxonomy" id="94869"/>
    <lineage>
        <taxon>Bacteria</taxon>
        <taxon>Bacillati</taxon>
        <taxon>Bacillota</taxon>
        <taxon>Clostridia</taxon>
        <taxon>Eubacteriales</taxon>
        <taxon>Clostridiaceae</taxon>
        <taxon>Clostridium</taxon>
    </lineage>
</organism>
<evidence type="ECO:0000256" key="3">
    <source>
        <dbReference type="ARBA" id="ARBA00022989"/>
    </source>
</evidence>
<keyword evidence="2 5" id="KW-0812">Transmembrane</keyword>
<feature type="transmembrane region" description="Helical" evidence="5">
    <location>
        <begin position="119"/>
        <end position="139"/>
    </location>
</feature>
<keyword evidence="7" id="KW-0436">Ligase</keyword>
<dbReference type="GO" id="GO:0016874">
    <property type="term" value="F:ligase activity"/>
    <property type="evidence" value="ECO:0007669"/>
    <property type="project" value="UniProtKB-KW"/>
</dbReference>
<dbReference type="EMBL" id="FNJM01000002">
    <property type="protein sequence ID" value="SDP06573.1"/>
    <property type="molecule type" value="Genomic_DNA"/>
</dbReference>
<dbReference type="PANTHER" id="PTHR37422">
    <property type="entry name" value="TEICHURONIC ACID BIOSYNTHESIS PROTEIN TUAE"/>
    <property type="match status" value="1"/>
</dbReference>
<evidence type="ECO:0000259" key="6">
    <source>
        <dbReference type="Pfam" id="PF04932"/>
    </source>
</evidence>
<dbReference type="RefSeq" id="WP_089966567.1">
    <property type="nucleotide sequence ID" value="NZ_FNJM01000002.1"/>
</dbReference>
<comment type="subcellular location">
    <subcellularLocation>
        <location evidence="1">Membrane</location>
        <topology evidence="1">Multi-pass membrane protein</topology>
    </subcellularLocation>
</comment>
<proteinExistence type="predicted"/>
<protein>
    <submittedName>
        <fullName evidence="7">O-antigen ligase like membrane protein</fullName>
    </submittedName>
</protein>
<dbReference type="PANTHER" id="PTHR37422:SF13">
    <property type="entry name" value="LIPOPOLYSACCHARIDE BIOSYNTHESIS PROTEIN PA4999-RELATED"/>
    <property type="match status" value="1"/>
</dbReference>
<keyword evidence="3 5" id="KW-1133">Transmembrane helix</keyword>
<evidence type="ECO:0000256" key="4">
    <source>
        <dbReference type="ARBA" id="ARBA00023136"/>
    </source>
</evidence>
<evidence type="ECO:0000256" key="2">
    <source>
        <dbReference type="ARBA" id="ARBA00022692"/>
    </source>
</evidence>
<feature type="transmembrane region" description="Helical" evidence="5">
    <location>
        <begin position="239"/>
        <end position="260"/>
    </location>
</feature>